<proteinExistence type="predicted"/>
<organism evidence="2">
    <name type="scientific">Candidatus Methanogaster sp. ANME-2c ERB4</name>
    <dbReference type="NCBI Taxonomy" id="2759911"/>
    <lineage>
        <taxon>Archaea</taxon>
        <taxon>Methanobacteriati</taxon>
        <taxon>Methanobacteriota</taxon>
        <taxon>Stenosarchaea group</taxon>
        <taxon>Methanomicrobia</taxon>
        <taxon>Methanosarcinales</taxon>
        <taxon>ANME-2 cluster</taxon>
        <taxon>Candidatus Methanogasteraceae</taxon>
        <taxon>Candidatus Methanogaster</taxon>
    </lineage>
</organism>
<name>A0A7G9Y7G1_9EURY</name>
<dbReference type="EMBL" id="MT630877">
    <property type="protein sequence ID" value="QNO43945.1"/>
    <property type="molecule type" value="Genomic_DNA"/>
</dbReference>
<sequence>MMKYLYQDSVKLPTDRDFIHDLETLLDVTAAVVPLEDEIISANNEVEEGHRAKDRKITGLKTFESNVTMQMNELVRDDGTDEIQVCKNAITEVCASCVDQQKVKVDSESDASLTDLAEKIDLNSERICKIISPFLEFGVYGARYVYSLDSEWKKGLHGEFKADLGELSFAYELQFKDAVIVKHLVGSFAIPVPRKAGLFHSEETVKMLDMSHHRLADVTYSNNQVTAEFKDRRGAKMVRIEMKPATNDYSIVYDGAEPVNLTRDELVSQEIDSDGILGLIHAVISYVRDTEKREVATLVRLTFNGMNVVREPFVTDALKVMLAEYGRFANECIAHGAAKDEFVIKIESDDGTRTEKYMSISTVKDRLLGIGKKGAELADAFGLGTSAS</sequence>
<dbReference type="EMBL" id="MT630866">
    <property type="protein sequence ID" value="QNO43817.1"/>
    <property type="molecule type" value="Genomic_DNA"/>
</dbReference>
<dbReference type="AlphaFoldDB" id="A0A7G9Y7G1"/>
<evidence type="ECO:0000313" key="2">
    <source>
        <dbReference type="EMBL" id="QNO43945.1"/>
    </source>
</evidence>
<evidence type="ECO:0000313" key="1">
    <source>
        <dbReference type="EMBL" id="QNO43817.1"/>
    </source>
</evidence>
<reference evidence="2" key="1">
    <citation type="submission" date="2020-06" db="EMBL/GenBank/DDBJ databases">
        <title>Unique genomic features of the anaerobic methanotrophic archaea.</title>
        <authorList>
            <person name="Chadwick G.L."/>
            <person name="Skennerton C.T."/>
            <person name="Laso-Perez R."/>
            <person name="Leu A.O."/>
            <person name="Speth D.R."/>
            <person name="Yu H."/>
            <person name="Morgan-Lang C."/>
            <person name="Hatzenpichler R."/>
            <person name="Goudeau D."/>
            <person name="Malmstrom R."/>
            <person name="Brazelton W.J."/>
            <person name="Woyke T."/>
            <person name="Hallam S.J."/>
            <person name="Tyson G.W."/>
            <person name="Wegener G."/>
            <person name="Boetius A."/>
            <person name="Orphan V."/>
        </authorList>
    </citation>
    <scope>NUCLEOTIDE SEQUENCE</scope>
</reference>
<gene>
    <name evidence="1" type="ORF">BBGMOFLP_00001</name>
    <name evidence="2" type="ORF">CFDKNGMC_00005</name>
</gene>
<accession>A0A7G9Y7G1</accession>
<protein>
    <submittedName>
        <fullName evidence="2">Uncharacterized protein</fullName>
    </submittedName>
</protein>